<evidence type="ECO:0008006" key="9">
    <source>
        <dbReference type="Google" id="ProtNLM"/>
    </source>
</evidence>
<evidence type="ECO:0000313" key="8">
    <source>
        <dbReference type="EMBL" id="SVC69682.1"/>
    </source>
</evidence>
<dbReference type="InterPro" id="IPR013249">
    <property type="entry name" value="RNA_pol_sigma70_r4_t2"/>
</dbReference>
<dbReference type="PANTHER" id="PTHR43133:SF8">
    <property type="entry name" value="RNA POLYMERASE SIGMA FACTOR HI_1459-RELATED"/>
    <property type="match status" value="1"/>
</dbReference>
<dbReference type="Pfam" id="PF08281">
    <property type="entry name" value="Sigma70_r4_2"/>
    <property type="match status" value="1"/>
</dbReference>
<dbReference type="GO" id="GO:0003677">
    <property type="term" value="F:DNA binding"/>
    <property type="evidence" value="ECO:0007669"/>
    <property type="project" value="UniProtKB-KW"/>
</dbReference>
<evidence type="ECO:0000259" key="6">
    <source>
        <dbReference type="Pfam" id="PF04542"/>
    </source>
</evidence>
<dbReference type="PANTHER" id="PTHR43133">
    <property type="entry name" value="RNA POLYMERASE ECF-TYPE SIGMA FACTO"/>
    <property type="match status" value="1"/>
</dbReference>
<organism evidence="8">
    <name type="scientific">marine metagenome</name>
    <dbReference type="NCBI Taxonomy" id="408172"/>
    <lineage>
        <taxon>unclassified sequences</taxon>
        <taxon>metagenomes</taxon>
        <taxon>ecological metagenomes</taxon>
    </lineage>
</organism>
<keyword evidence="4" id="KW-0238">DNA-binding</keyword>
<keyword evidence="5" id="KW-0804">Transcription</keyword>
<dbReference type="SUPFAM" id="SSF88946">
    <property type="entry name" value="Sigma2 domain of RNA polymerase sigma factors"/>
    <property type="match status" value="1"/>
</dbReference>
<dbReference type="InterPro" id="IPR013325">
    <property type="entry name" value="RNA_pol_sigma_r2"/>
</dbReference>
<dbReference type="InterPro" id="IPR000838">
    <property type="entry name" value="RNA_pol_sigma70_ECF_CS"/>
</dbReference>
<name>A0A382PCN2_9ZZZZ</name>
<dbReference type="InterPro" id="IPR013324">
    <property type="entry name" value="RNA_pol_sigma_r3/r4-like"/>
</dbReference>
<evidence type="ECO:0000256" key="4">
    <source>
        <dbReference type="ARBA" id="ARBA00023125"/>
    </source>
</evidence>
<feature type="domain" description="RNA polymerase sigma-70 region 2" evidence="6">
    <location>
        <begin position="34"/>
        <end position="100"/>
    </location>
</feature>
<gene>
    <name evidence="8" type="ORF">METZ01_LOCUS322536</name>
</gene>
<comment type="similarity">
    <text evidence="1">Belongs to the sigma-70 factor family. ECF subfamily.</text>
</comment>
<dbReference type="PROSITE" id="PS01063">
    <property type="entry name" value="SIGMA70_ECF"/>
    <property type="match status" value="1"/>
</dbReference>
<dbReference type="NCBIfam" id="TIGR02937">
    <property type="entry name" value="sigma70-ECF"/>
    <property type="match status" value="1"/>
</dbReference>
<keyword evidence="3" id="KW-0731">Sigma factor</keyword>
<dbReference type="AlphaFoldDB" id="A0A382PCN2"/>
<sequence>MLMVSSRQNPGEMTDMDILSEVSAGNVDAYGKIVGRYNGRLYNFVYRFVGDRGTAEDIVQETFLRAFCKRTEYKAIANFSTWLFTIAGNLAKSELRRRKRWRMFSLERDEETDTGMDLPDESARPDKVAESSLADGQIQQAIASLPANYKQVILLRDVEGMSYQEVSQIVDFPVGTVKSRVNRARLKLQQKLKNEGRDVGLSV</sequence>
<dbReference type="Gene3D" id="1.10.1740.10">
    <property type="match status" value="1"/>
</dbReference>
<dbReference type="InterPro" id="IPR036388">
    <property type="entry name" value="WH-like_DNA-bd_sf"/>
</dbReference>
<dbReference type="CDD" id="cd06171">
    <property type="entry name" value="Sigma70_r4"/>
    <property type="match status" value="1"/>
</dbReference>
<evidence type="ECO:0000256" key="2">
    <source>
        <dbReference type="ARBA" id="ARBA00023015"/>
    </source>
</evidence>
<dbReference type="GO" id="GO:0016987">
    <property type="term" value="F:sigma factor activity"/>
    <property type="evidence" value="ECO:0007669"/>
    <property type="project" value="UniProtKB-KW"/>
</dbReference>
<dbReference type="GO" id="GO:0006352">
    <property type="term" value="P:DNA-templated transcription initiation"/>
    <property type="evidence" value="ECO:0007669"/>
    <property type="project" value="InterPro"/>
</dbReference>
<dbReference type="InterPro" id="IPR039425">
    <property type="entry name" value="RNA_pol_sigma-70-like"/>
</dbReference>
<keyword evidence="2" id="KW-0805">Transcription regulation</keyword>
<evidence type="ECO:0000256" key="3">
    <source>
        <dbReference type="ARBA" id="ARBA00023082"/>
    </source>
</evidence>
<dbReference type="SUPFAM" id="SSF88659">
    <property type="entry name" value="Sigma3 and sigma4 domains of RNA polymerase sigma factors"/>
    <property type="match status" value="1"/>
</dbReference>
<evidence type="ECO:0000256" key="1">
    <source>
        <dbReference type="ARBA" id="ARBA00010641"/>
    </source>
</evidence>
<accession>A0A382PCN2</accession>
<feature type="domain" description="RNA polymerase sigma factor 70 region 4 type 2" evidence="7">
    <location>
        <begin position="137"/>
        <end position="188"/>
    </location>
</feature>
<dbReference type="EMBL" id="UINC01105617">
    <property type="protein sequence ID" value="SVC69682.1"/>
    <property type="molecule type" value="Genomic_DNA"/>
</dbReference>
<reference evidence="8" key="1">
    <citation type="submission" date="2018-05" db="EMBL/GenBank/DDBJ databases">
        <authorList>
            <person name="Lanie J.A."/>
            <person name="Ng W.-L."/>
            <person name="Kazmierczak K.M."/>
            <person name="Andrzejewski T.M."/>
            <person name="Davidsen T.M."/>
            <person name="Wayne K.J."/>
            <person name="Tettelin H."/>
            <person name="Glass J.I."/>
            <person name="Rusch D."/>
            <person name="Podicherti R."/>
            <person name="Tsui H.-C.T."/>
            <person name="Winkler M.E."/>
        </authorList>
    </citation>
    <scope>NUCLEOTIDE SEQUENCE</scope>
</reference>
<evidence type="ECO:0000256" key="5">
    <source>
        <dbReference type="ARBA" id="ARBA00023163"/>
    </source>
</evidence>
<dbReference type="Pfam" id="PF04542">
    <property type="entry name" value="Sigma70_r2"/>
    <property type="match status" value="1"/>
</dbReference>
<dbReference type="InterPro" id="IPR007627">
    <property type="entry name" value="RNA_pol_sigma70_r2"/>
</dbReference>
<evidence type="ECO:0000259" key="7">
    <source>
        <dbReference type="Pfam" id="PF08281"/>
    </source>
</evidence>
<dbReference type="Gene3D" id="1.10.10.10">
    <property type="entry name" value="Winged helix-like DNA-binding domain superfamily/Winged helix DNA-binding domain"/>
    <property type="match status" value="1"/>
</dbReference>
<proteinExistence type="inferred from homology"/>
<protein>
    <recommendedName>
        <fullName evidence="9">RNA polymerase sigma factor</fullName>
    </recommendedName>
</protein>
<dbReference type="InterPro" id="IPR014284">
    <property type="entry name" value="RNA_pol_sigma-70_dom"/>
</dbReference>